<evidence type="ECO:0000313" key="2">
    <source>
        <dbReference type="EMBL" id="MCM5682419.1"/>
    </source>
</evidence>
<feature type="transmembrane region" description="Helical" evidence="1">
    <location>
        <begin position="114"/>
        <end position="134"/>
    </location>
</feature>
<dbReference type="Proteomes" id="UP001165541">
    <property type="component" value="Unassembled WGS sequence"/>
</dbReference>
<keyword evidence="1" id="KW-1133">Transmembrane helix</keyword>
<keyword evidence="1" id="KW-0472">Membrane</keyword>
<accession>A0ABT0YUJ4</accession>
<name>A0ABT0YUJ4_9BURK</name>
<feature type="transmembrane region" description="Helical" evidence="1">
    <location>
        <begin position="140"/>
        <end position="160"/>
    </location>
</feature>
<keyword evidence="3" id="KW-1185">Reference proteome</keyword>
<organism evidence="2 3">
    <name type="scientific">Caldimonas mangrovi</name>
    <dbReference type="NCBI Taxonomy" id="2944811"/>
    <lineage>
        <taxon>Bacteria</taxon>
        <taxon>Pseudomonadati</taxon>
        <taxon>Pseudomonadota</taxon>
        <taxon>Betaproteobacteria</taxon>
        <taxon>Burkholderiales</taxon>
        <taxon>Sphaerotilaceae</taxon>
        <taxon>Caldimonas</taxon>
    </lineage>
</organism>
<feature type="transmembrane region" description="Helical" evidence="1">
    <location>
        <begin position="172"/>
        <end position="194"/>
    </location>
</feature>
<reference evidence="2" key="1">
    <citation type="submission" date="2022-05" db="EMBL/GenBank/DDBJ databases">
        <title>Schlegelella sp. nov., isolated from mangrove soil.</title>
        <authorList>
            <person name="Liu Y."/>
            <person name="Ge X."/>
            <person name="Liu W."/>
        </authorList>
    </citation>
    <scope>NUCLEOTIDE SEQUENCE</scope>
    <source>
        <strain evidence="2">S2-27</strain>
    </source>
</reference>
<keyword evidence="1" id="KW-0812">Transmembrane</keyword>
<gene>
    <name evidence="2" type="ORF">M8A51_23065</name>
</gene>
<sequence length="206" mass="22229">MNAPAPSLADDFPDTLPPGQVDVDLGAPAAPQPTTWLGRLRETVRRFSEGDYAHAQLRCSLLPYLITCSPVLATSVLAPPWLSWLMSGPSVLALYRVTQVLDETAFQVPPHRGALAYAIPLNGVLLLWCLLLALAGHGPLIPMGALPMTALLCLAVAPACRRQRDRTHRRVPLQWSFGVAGVLVVALHGVAAFMTDLNAQGDMVWR</sequence>
<comment type="caution">
    <text evidence="2">The sequence shown here is derived from an EMBL/GenBank/DDBJ whole genome shotgun (WGS) entry which is preliminary data.</text>
</comment>
<dbReference type="RefSeq" id="WP_251780896.1">
    <property type="nucleotide sequence ID" value="NZ_JAMKFE010000019.1"/>
</dbReference>
<proteinExistence type="predicted"/>
<evidence type="ECO:0000256" key="1">
    <source>
        <dbReference type="SAM" id="Phobius"/>
    </source>
</evidence>
<evidence type="ECO:0000313" key="3">
    <source>
        <dbReference type="Proteomes" id="UP001165541"/>
    </source>
</evidence>
<protein>
    <submittedName>
        <fullName evidence="2">Uncharacterized protein</fullName>
    </submittedName>
</protein>
<dbReference type="EMBL" id="JAMKFE010000019">
    <property type="protein sequence ID" value="MCM5682419.1"/>
    <property type="molecule type" value="Genomic_DNA"/>
</dbReference>